<dbReference type="Gene3D" id="3.90.79.10">
    <property type="entry name" value="Nucleoside Triphosphate Pyrophosphohydrolase"/>
    <property type="match status" value="1"/>
</dbReference>
<dbReference type="EMBL" id="JACXAI010000002">
    <property type="protein sequence ID" value="MBD1379064.1"/>
    <property type="molecule type" value="Genomic_DNA"/>
</dbReference>
<keyword evidence="3" id="KW-1185">Reference proteome</keyword>
<organism evidence="2 3">
    <name type="scientific">Metabacillus arenae</name>
    <dbReference type="NCBI Taxonomy" id="2771434"/>
    <lineage>
        <taxon>Bacteria</taxon>
        <taxon>Bacillati</taxon>
        <taxon>Bacillota</taxon>
        <taxon>Bacilli</taxon>
        <taxon>Bacillales</taxon>
        <taxon>Bacillaceae</taxon>
        <taxon>Metabacillus</taxon>
    </lineage>
</organism>
<evidence type="ECO:0000313" key="3">
    <source>
        <dbReference type="Proteomes" id="UP000626844"/>
    </source>
</evidence>
<dbReference type="InterPro" id="IPR015797">
    <property type="entry name" value="NUDIX_hydrolase-like_dom_sf"/>
</dbReference>
<dbReference type="SUPFAM" id="SSF55811">
    <property type="entry name" value="Nudix"/>
    <property type="match status" value="1"/>
</dbReference>
<reference evidence="2" key="1">
    <citation type="submission" date="2020-09" db="EMBL/GenBank/DDBJ databases">
        <title>A novel bacterium of genus Bacillus, isolated from South China Sea.</title>
        <authorList>
            <person name="Huang H."/>
            <person name="Mo K."/>
            <person name="Hu Y."/>
        </authorList>
    </citation>
    <scope>NUCLEOTIDE SEQUENCE</scope>
    <source>
        <strain evidence="2">IB182487</strain>
    </source>
</reference>
<proteinExistence type="predicted"/>
<evidence type="ECO:0000313" key="2">
    <source>
        <dbReference type="EMBL" id="MBD1379064.1"/>
    </source>
</evidence>
<dbReference type="AlphaFoldDB" id="A0A926N980"/>
<feature type="domain" description="Nudix hydrolase" evidence="1">
    <location>
        <begin position="60"/>
        <end position="205"/>
    </location>
</feature>
<accession>A0A926N980</accession>
<name>A0A926N980_9BACI</name>
<gene>
    <name evidence="2" type="ORF">IC621_02370</name>
</gene>
<protein>
    <recommendedName>
        <fullName evidence="1">Nudix hydrolase domain-containing protein</fullName>
    </recommendedName>
</protein>
<dbReference type="Proteomes" id="UP000626844">
    <property type="component" value="Unassembled WGS sequence"/>
</dbReference>
<evidence type="ECO:0000259" key="1">
    <source>
        <dbReference type="PROSITE" id="PS51462"/>
    </source>
</evidence>
<sequence length="205" mass="23133">MTYNKMDEMIIVSPRSATFSNEELTFQGVNSDKESTQKIVANMASSYSVMRRGDAEENPEYKQPIPYCVLKQGNEVFGYKRLSGGGEKRLHNQISLGVGGHVNNIEGLDFYDIISESLKRELDEELFIDQEKISLDTIGLINDDLNEVGRVHIGMLVIAELEEGLTVSVKETDQLEGIWFTVDELKQSEVFDSLEAWSQFVVDIL</sequence>
<dbReference type="InterPro" id="IPR000086">
    <property type="entry name" value="NUDIX_hydrolase_dom"/>
</dbReference>
<dbReference type="RefSeq" id="WP_191155354.1">
    <property type="nucleotide sequence ID" value="NZ_JACXAI010000002.1"/>
</dbReference>
<dbReference type="PROSITE" id="PS51462">
    <property type="entry name" value="NUDIX"/>
    <property type="match status" value="1"/>
</dbReference>
<comment type="caution">
    <text evidence="2">The sequence shown here is derived from an EMBL/GenBank/DDBJ whole genome shotgun (WGS) entry which is preliminary data.</text>
</comment>